<organism evidence="1">
    <name type="scientific">Ralstonia solanacearum</name>
    <name type="common">Pseudomonas solanacearum</name>
    <dbReference type="NCBI Taxonomy" id="305"/>
    <lineage>
        <taxon>Bacteria</taxon>
        <taxon>Pseudomonadati</taxon>
        <taxon>Pseudomonadota</taxon>
        <taxon>Betaproteobacteria</taxon>
        <taxon>Burkholderiales</taxon>
        <taxon>Burkholderiaceae</taxon>
        <taxon>Ralstonia</taxon>
        <taxon>Ralstonia solanacearum species complex</taxon>
    </lineage>
</organism>
<proteinExistence type="predicted"/>
<reference evidence="1" key="1">
    <citation type="submission" date="2015-10" db="EMBL/GenBank/DDBJ databases">
        <authorList>
            <person name="Gilbert D.G."/>
        </authorList>
    </citation>
    <scope>NUCLEOTIDE SEQUENCE</scope>
    <source>
        <strain evidence="1">Phyl III-seqv23</strain>
    </source>
</reference>
<name>A0A0S4TUR5_RALSL</name>
<dbReference type="EMBL" id="LN899819">
    <property type="protein sequence ID" value="CUV13489.1"/>
    <property type="molecule type" value="Genomic_DNA"/>
</dbReference>
<gene>
    <name evidence="1" type="ORF">RUN39_v1_590047</name>
</gene>
<sequence length="66" mass="7754">MPWSRMPDTPFSSELPSATDLAPVFLIEDDDVVRPAASKRSPWRTCRCGPSPMPSARWPRRRRRWW</sequence>
<accession>A0A0S4TUR5</accession>
<dbReference type="AlphaFoldDB" id="A0A0S4TUR5"/>
<evidence type="ECO:0000313" key="1">
    <source>
        <dbReference type="EMBL" id="CUV13489.1"/>
    </source>
</evidence>
<protein>
    <submittedName>
        <fullName evidence="1">Uncharacterized protein</fullName>
    </submittedName>
</protein>